<evidence type="ECO:0000256" key="5">
    <source>
        <dbReference type="ARBA" id="ARBA00022597"/>
    </source>
</evidence>
<dbReference type="PANTHER" id="PTHR32243:SF50">
    <property type="entry name" value="MALTOSE_MALTODEXTRIN TRANSPORT SYSTEM PERMEASE PROTEIN MALG"/>
    <property type="match status" value="1"/>
</dbReference>
<evidence type="ECO:0000256" key="3">
    <source>
        <dbReference type="ARBA" id="ARBA00022448"/>
    </source>
</evidence>
<evidence type="ECO:0000256" key="2">
    <source>
        <dbReference type="ARBA" id="ARBA00009047"/>
    </source>
</evidence>
<keyword evidence="3 9" id="KW-0813">Transport</keyword>
<sequence length="146" mass="16139">MRNSVIVATVSTVFSIAIGTMGAYALSWLKVPYKLDVILLSWLLVVRIIHPMALAIPFFFILNSFGLYDTKLALILIYTAMNMPFTIWMMKAFFDELPRSLGEAAEIDGCSKFGAFRRIALPLVGPGLAASVIFALCWRGTSSCLH</sequence>
<feature type="domain" description="ABC transmembrane type-1" evidence="10">
    <location>
        <begin position="1"/>
        <end position="146"/>
    </location>
</feature>
<dbReference type="InterPro" id="IPR050901">
    <property type="entry name" value="BP-dep_ABC_trans_perm"/>
</dbReference>
<comment type="subcellular location">
    <subcellularLocation>
        <location evidence="1 9">Cell membrane</location>
        <topology evidence="1 9">Multi-pass membrane protein</topology>
    </subcellularLocation>
</comment>
<keyword evidence="6 9" id="KW-0812">Transmembrane</keyword>
<evidence type="ECO:0000256" key="4">
    <source>
        <dbReference type="ARBA" id="ARBA00022475"/>
    </source>
</evidence>
<organism evidence="11 12">
    <name type="scientific">Paenibacillus cisolokensis</name>
    <dbReference type="NCBI Taxonomy" id="1658519"/>
    <lineage>
        <taxon>Bacteria</taxon>
        <taxon>Bacillati</taxon>
        <taxon>Bacillota</taxon>
        <taxon>Bacilli</taxon>
        <taxon>Bacillales</taxon>
        <taxon>Paenibacillaceae</taxon>
        <taxon>Paenibacillus</taxon>
    </lineage>
</organism>
<evidence type="ECO:0000259" key="10">
    <source>
        <dbReference type="PROSITE" id="PS50928"/>
    </source>
</evidence>
<dbReference type="InterPro" id="IPR000515">
    <property type="entry name" value="MetI-like"/>
</dbReference>
<name>A0ABQ4N0F4_9BACL</name>
<evidence type="ECO:0000256" key="7">
    <source>
        <dbReference type="ARBA" id="ARBA00022989"/>
    </source>
</evidence>
<dbReference type="CDD" id="cd06261">
    <property type="entry name" value="TM_PBP2"/>
    <property type="match status" value="1"/>
</dbReference>
<proteinExistence type="inferred from homology"/>
<keyword evidence="7 9" id="KW-1133">Transmembrane helix</keyword>
<comment type="caution">
    <text evidence="11">The sequence shown here is derived from an EMBL/GenBank/DDBJ whole genome shotgun (WGS) entry which is preliminary data.</text>
</comment>
<reference evidence="11 12" key="1">
    <citation type="submission" date="2021-04" db="EMBL/GenBank/DDBJ databases">
        <title>Draft genome sequence of Paenibacillus cisolokensis, LC2-13A.</title>
        <authorList>
            <person name="Uke A."/>
            <person name="Chhe C."/>
            <person name="Baramee S."/>
            <person name="Kosugi A."/>
        </authorList>
    </citation>
    <scope>NUCLEOTIDE SEQUENCE [LARGE SCALE GENOMIC DNA]</scope>
    <source>
        <strain evidence="11 12">LC2-13A</strain>
    </source>
</reference>
<feature type="transmembrane region" description="Helical" evidence="9">
    <location>
        <begin position="6"/>
        <end position="26"/>
    </location>
</feature>
<keyword evidence="8 9" id="KW-0472">Membrane</keyword>
<evidence type="ECO:0000256" key="8">
    <source>
        <dbReference type="ARBA" id="ARBA00023136"/>
    </source>
</evidence>
<feature type="transmembrane region" description="Helical" evidence="9">
    <location>
        <begin position="38"/>
        <end position="60"/>
    </location>
</feature>
<evidence type="ECO:0000256" key="1">
    <source>
        <dbReference type="ARBA" id="ARBA00004651"/>
    </source>
</evidence>
<protein>
    <recommendedName>
        <fullName evidence="10">ABC transmembrane type-1 domain-containing protein</fullName>
    </recommendedName>
</protein>
<dbReference type="PANTHER" id="PTHR32243">
    <property type="entry name" value="MALTOSE TRANSPORT SYSTEM PERMEASE-RELATED"/>
    <property type="match status" value="1"/>
</dbReference>
<gene>
    <name evidence="11" type="ORF">PACILC2_02200</name>
</gene>
<keyword evidence="4" id="KW-1003">Cell membrane</keyword>
<feature type="transmembrane region" description="Helical" evidence="9">
    <location>
        <begin position="119"/>
        <end position="141"/>
    </location>
</feature>
<evidence type="ECO:0000256" key="9">
    <source>
        <dbReference type="RuleBase" id="RU363032"/>
    </source>
</evidence>
<dbReference type="PROSITE" id="PS50928">
    <property type="entry name" value="ABC_TM1"/>
    <property type="match status" value="1"/>
</dbReference>
<comment type="similarity">
    <text evidence="2">Belongs to the binding-protein-dependent transport system permease family. MalFG subfamily.</text>
</comment>
<evidence type="ECO:0000256" key="6">
    <source>
        <dbReference type="ARBA" id="ARBA00022692"/>
    </source>
</evidence>
<evidence type="ECO:0000313" key="11">
    <source>
        <dbReference type="EMBL" id="GIQ61652.1"/>
    </source>
</evidence>
<dbReference type="SUPFAM" id="SSF161098">
    <property type="entry name" value="MetI-like"/>
    <property type="match status" value="1"/>
</dbReference>
<keyword evidence="12" id="KW-1185">Reference proteome</keyword>
<dbReference type="Proteomes" id="UP000680304">
    <property type="component" value="Unassembled WGS sequence"/>
</dbReference>
<dbReference type="Pfam" id="PF00528">
    <property type="entry name" value="BPD_transp_1"/>
    <property type="match status" value="1"/>
</dbReference>
<dbReference type="EMBL" id="BOVJ01000006">
    <property type="protein sequence ID" value="GIQ61652.1"/>
    <property type="molecule type" value="Genomic_DNA"/>
</dbReference>
<keyword evidence="5" id="KW-0762">Sugar transport</keyword>
<dbReference type="Gene3D" id="1.10.3720.10">
    <property type="entry name" value="MetI-like"/>
    <property type="match status" value="1"/>
</dbReference>
<dbReference type="RefSeq" id="WP_213526886.1">
    <property type="nucleotide sequence ID" value="NZ_BOVJ01000006.1"/>
</dbReference>
<accession>A0ABQ4N0F4</accession>
<evidence type="ECO:0000313" key="12">
    <source>
        <dbReference type="Proteomes" id="UP000680304"/>
    </source>
</evidence>
<dbReference type="InterPro" id="IPR035906">
    <property type="entry name" value="MetI-like_sf"/>
</dbReference>
<feature type="transmembrane region" description="Helical" evidence="9">
    <location>
        <begin position="72"/>
        <end position="90"/>
    </location>
</feature>